<dbReference type="PANTHER" id="PTHR31681">
    <property type="entry name" value="C2H2-LIKE ZINC FINGER PROTEIN"/>
    <property type="match status" value="1"/>
</dbReference>
<evidence type="ECO:0000313" key="2">
    <source>
        <dbReference type="EMBL" id="SPC91304.1"/>
    </source>
</evidence>
<feature type="compositionally biased region" description="Low complexity" evidence="1">
    <location>
        <begin position="46"/>
        <end position="56"/>
    </location>
</feature>
<proteinExistence type="predicted"/>
<dbReference type="AlphaFoldDB" id="A0A2N9FWZ6"/>
<gene>
    <name evidence="2" type="ORF">FSB_LOCUS19186</name>
</gene>
<dbReference type="EMBL" id="OIVN01001217">
    <property type="protein sequence ID" value="SPC91304.1"/>
    <property type="molecule type" value="Genomic_DNA"/>
</dbReference>
<organism evidence="2">
    <name type="scientific">Fagus sylvatica</name>
    <name type="common">Beechnut</name>
    <dbReference type="NCBI Taxonomy" id="28930"/>
    <lineage>
        <taxon>Eukaryota</taxon>
        <taxon>Viridiplantae</taxon>
        <taxon>Streptophyta</taxon>
        <taxon>Embryophyta</taxon>
        <taxon>Tracheophyta</taxon>
        <taxon>Spermatophyta</taxon>
        <taxon>Magnoliopsida</taxon>
        <taxon>eudicotyledons</taxon>
        <taxon>Gunneridae</taxon>
        <taxon>Pentapetalae</taxon>
        <taxon>rosids</taxon>
        <taxon>fabids</taxon>
        <taxon>Fagales</taxon>
        <taxon>Fagaceae</taxon>
        <taxon>Fagus</taxon>
    </lineage>
</organism>
<feature type="compositionally biased region" description="Polar residues" evidence="1">
    <location>
        <begin position="26"/>
        <end position="35"/>
    </location>
</feature>
<dbReference type="Gene3D" id="3.90.228.10">
    <property type="match status" value="1"/>
</dbReference>
<sequence>MPKVWCGQKSWDCKSQRQSDVFDPKTNGNLSTSNLKDVMRHTEKPLGSSRRSLGSSDSFKNPVTHEVVLDDRVCDIKIISRFCASNKGKDRGKDGPTFVYKLSPEISDHRGQHLVPNYKPSRSASIETHGGSIIFDGGCSSDISSKTRRSIETDYYCSSNLICQICGEKLKKLDAIEAHDLSNHAVFELPEGDSSSKIVEIICQKNWLQSENSCRRIEKVLKVHNMQKSITLFEEYREKVKSKASKLTNTHPRCLVDGNELLRFYGTTVEHGFFTKKEFDGGLGVFTTSTSKTAFQSIELYEETPSLRKALIVCRVVAGRVHRRLEGIQEMSSSEFDSLEGKMGCHSNIDELYVLNPRAILPCFVVIYKL</sequence>
<evidence type="ECO:0000256" key="1">
    <source>
        <dbReference type="SAM" id="MobiDB-lite"/>
    </source>
</evidence>
<evidence type="ECO:0008006" key="3">
    <source>
        <dbReference type="Google" id="ProtNLM"/>
    </source>
</evidence>
<feature type="region of interest" description="Disordered" evidence="1">
    <location>
        <begin position="17"/>
        <end position="57"/>
    </location>
</feature>
<protein>
    <recommendedName>
        <fullName evidence="3">C2H2-type domain-containing protein</fullName>
    </recommendedName>
</protein>
<accession>A0A2N9FWZ6</accession>
<dbReference type="PANTHER" id="PTHR31681:SF39">
    <property type="entry name" value="OS01G0785900 PROTEIN"/>
    <property type="match status" value="1"/>
</dbReference>
<reference evidence="2" key="1">
    <citation type="submission" date="2018-02" db="EMBL/GenBank/DDBJ databases">
        <authorList>
            <person name="Cohen D.B."/>
            <person name="Kent A.D."/>
        </authorList>
    </citation>
    <scope>NUCLEOTIDE SEQUENCE</scope>
</reference>
<name>A0A2N9FWZ6_FAGSY</name>
<dbReference type="SUPFAM" id="SSF56399">
    <property type="entry name" value="ADP-ribosylation"/>
    <property type="match status" value="1"/>
</dbReference>